<gene>
    <name evidence="2" type="ORF">OESDEN_12560</name>
</gene>
<feature type="signal peptide" evidence="1">
    <location>
        <begin position="1"/>
        <end position="20"/>
    </location>
</feature>
<proteinExistence type="predicted"/>
<feature type="chain" id="PRO_5002081791" evidence="1">
    <location>
        <begin position="21"/>
        <end position="60"/>
    </location>
</feature>
<evidence type="ECO:0000313" key="2">
    <source>
        <dbReference type="EMBL" id="KHJ87660.1"/>
    </source>
</evidence>
<dbReference type="AlphaFoldDB" id="A0A0B1SWZ1"/>
<keyword evidence="1" id="KW-0732">Signal</keyword>
<evidence type="ECO:0000313" key="3">
    <source>
        <dbReference type="Proteomes" id="UP000053660"/>
    </source>
</evidence>
<dbReference type="EMBL" id="KN557289">
    <property type="protein sequence ID" value="KHJ87660.1"/>
    <property type="molecule type" value="Genomic_DNA"/>
</dbReference>
<accession>A0A0B1SWZ1</accession>
<sequence length="60" mass="6610">MRFFAFLLLFMVVFIGGAHSISCLSDLCDPSCREQGCSHGNCEMRRGMLRCVCSGLKCGD</sequence>
<organism evidence="2 3">
    <name type="scientific">Oesophagostomum dentatum</name>
    <name type="common">Nodular worm</name>
    <dbReference type="NCBI Taxonomy" id="61180"/>
    <lineage>
        <taxon>Eukaryota</taxon>
        <taxon>Metazoa</taxon>
        <taxon>Ecdysozoa</taxon>
        <taxon>Nematoda</taxon>
        <taxon>Chromadorea</taxon>
        <taxon>Rhabditida</taxon>
        <taxon>Rhabditina</taxon>
        <taxon>Rhabditomorpha</taxon>
        <taxon>Strongyloidea</taxon>
        <taxon>Strongylidae</taxon>
        <taxon>Oesophagostomum</taxon>
    </lineage>
</organism>
<protein>
    <submittedName>
        <fullName evidence="2">Uncharacterized protein</fullName>
    </submittedName>
</protein>
<name>A0A0B1SWZ1_OESDE</name>
<keyword evidence="3" id="KW-1185">Reference proteome</keyword>
<dbReference type="Proteomes" id="UP000053660">
    <property type="component" value="Unassembled WGS sequence"/>
</dbReference>
<reference evidence="2 3" key="1">
    <citation type="submission" date="2014-03" db="EMBL/GenBank/DDBJ databases">
        <title>Draft genome of the hookworm Oesophagostomum dentatum.</title>
        <authorList>
            <person name="Mitreva M."/>
        </authorList>
    </citation>
    <scope>NUCLEOTIDE SEQUENCE [LARGE SCALE GENOMIC DNA]</scope>
    <source>
        <strain evidence="2 3">OD-Hann</strain>
    </source>
</reference>
<evidence type="ECO:0000256" key="1">
    <source>
        <dbReference type="SAM" id="SignalP"/>
    </source>
</evidence>